<reference evidence="1 2" key="2">
    <citation type="journal article" date="2017" name="Front. Plant Sci.">
        <title>Gene Classification and Mining of Molecular Markers Useful in Red Clover (Trifolium pratense) Breeding.</title>
        <authorList>
            <person name="Istvanek J."/>
            <person name="Dluhosova J."/>
            <person name="Dluhos P."/>
            <person name="Patkova L."/>
            <person name="Nedelnik J."/>
            <person name="Repkova J."/>
        </authorList>
    </citation>
    <scope>NUCLEOTIDE SEQUENCE [LARGE SCALE GENOMIC DNA]</scope>
    <source>
        <strain evidence="2">cv. Tatra</strain>
        <tissue evidence="1">Young leaves</tissue>
    </source>
</reference>
<feature type="non-terminal residue" evidence="1">
    <location>
        <position position="1"/>
    </location>
</feature>
<protein>
    <submittedName>
        <fullName evidence="1">Lycopene epsiion cyclase</fullName>
    </submittedName>
</protein>
<evidence type="ECO:0000313" key="2">
    <source>
        <dbReference type="Proteomes" id="UP000236291"/>
    </source>
</evidence>
<reference evidence="1 2" key="1">
    <citation type="journal article" date="2014" name="Am. J. Bot.">
        <title>Genome assembly and annotation for red clover (Trifolium pratense; Fabaceae).</title>
        <authorList>
            <person name="Istvanek J."/>
            <person name="Jaros M."/>
            <person name="Krenek A."/>
            <person name="Repkova J."/>
        </authorList>
    </citation>
    <scope>NUCLEOTIDE SEQUENCE [LARGE SCALE GENOMIC DNA]</scope>
    <source>
        <strain evidence="2">cv. Tatra</strain>
        <tissue evidence="1">Young leaves</tissue>
    </source>
</reference>
<name>A0A2K3NUC4_TRIPR</name>
<gene>
    <name evidence="1" type="ORF">L195_g003111</name>
</gene>
<dbReference type="Proteomes" id="UP000236291">
    <property type="component" value="Unassembled WGS sequence"/>
</dbReference>
<proteinExistence type="predicted"/>
<evidence type="ECO:0000313" key="1">
    <source>
        <dbReference type="EMBL" id="PNY06636.1"/>
    </source>
</evidence>
<sequence>GAAASGKLLQFEVGGPKMCVQTTHGVEVEIKNDKMKDVDEKLKMIERKTQQYTLPVALKAPVPAPRAQTPVCVPCSCA</sequence>
<organism evidence="1 2">
    <name type="scientific">Trifolium pratense</name>
    <name type="common">Red clover</name>
    <dbReference type="NCBI Taxonomy" id="57577"/>
    <lineage>
        <taxon>Eukaryota</taxon>
        <taxon>Viridiplantae</taxon>
        <taxon>Streptophyta</taxon>
        <taxon>Embryophyta</taxon>
        <taxon>Tracheophyta</taxon>
        <taxon>Spermatophyta</taxon>
        <taxon>Magnoliopsida</taxon>
        <taxon>eudicotyledons</taxon>
        <taxon>Gunneridae</taxon>
        <taxon>Pentapetalae</taxon>
        <taxon>rosids</taxon>
        <taxon>fabids</taxon>
        <taxon>Fabales</taxon>
        <taxon>Fabaceae</taxon>
        <taxon>Papilionoideae</taxon>
        <taxon>50 kb inversion clade</taxon>
        <taxon>NPAAA clade</taxon>
        <taxon>Hologalegina</taxon>
        <taxon>IRL clade</taxon>
        <taxon>Trifolieae</taxon>
        <taxon>Trifolium</taxon>
    </lineage>
</organism>
<accession>A0A2K3NUC4</accession>
<dbReference type="EMBL" id="ASHM01001419">
    <property type="protein sequence ID" value="PNY06636.1"/>
    <property type="molecule type" value="Genomic_DNA"/>
</dbReference>
<dbReference type="AlphaFoldDB" id="A0A2K3NUC4"/>
<comment type="caution">
    <text evidence="1">The sequence shown here is derived from an EMBL/GenBank/DDBJ whole genome shotgun (WGS) entry which is preliminary data.</text>
</comment>